<dbReference type="AlphaFoldDB" id="A0A7W7D5B8"/>
<dbReference type="Pfam" id="PF00106">
    <property type="entry name" value="adh_short"/>
    <property type="match status" value="1"/>
</dbReference>
<dbReference type="PANTHER" id="PTHR43431">
    <property type="entry name" value="OXIDOREDUCTASE, SHORT CHAIN DEHYDROGENASE/REDUCTASE FAMILY (AFU_ORTHOLOGUE AFUA_5G14000)"/>
    <property type="match status" value="1"/>
</dbReference>
<dbReference type="EMBL" id="JACHND010000001">
    <property type="protein sequence ID" value="MBB4700589.1"/>
    <property type="molecule type" value="Genomic_DNA"/>
</dbReference>
<dbReference type="Proteomes" id="UP000542210">
    <property type="component" value="Unassembled WGS sequence"/>
</dbReference>
<reference evidence="1 2" key="1">
    <citation type="submission" date="2020-08" db="EMBL/GenBank/DDBJ databases">
        <title>Sequencing the genomes of 1000 actinobacteria strains.</title>
        <authorList>
            <person name="Klenk H.-P."/>
        </authorList>
    </citation>
    <scope>NUCLEOTIDE SEQUENCE [LARGE SCALE GENOMIC DNA]</scope>
    <source>
        <strain evidence="1 2">DSM 45784</strain>
    </source>
</reference>
<dbReference type="RefSeq" id="WP_184878967.1">
    <property type="nucleotide sequence ID" value="NZ_BOOV01000039.1"/>
</dbReference>
<organism evidence="1 2">
    <name type="scientific">Sphaerisporangium siamense</name>
    <dbReference type="NCBI Taxonomy" id="795645"/>
    <lineage>
        <taxon>Bacteria</taxon>
        <taxon>Bacillati</taxon>
        <taxon>Actinomycetota</taxon>
        <taxon>Actinomycetes</taxon>
        <taxon>Streptosporangiales</taxon>
        <taxon>Streptosporangiaceae</taxon>
        <taxon>Sphaerisporangium</taxon>
    </lineage>
</organism>
<dbReference type="InterPro" id="IPR002347">
    <property type="entry name" value="SDR_fam"/>
</dbReference>
<dbReference type="Gene3D" id="3.40.50.720">
    <property type="entry name" value="NAD(P)-binding Rossmann-like Domain"/>
    <property type="match status" value="1"/>
</dbReference>
<dbReference type="CDD" id="cd05233">
    <property type="entry name" value="SDR_c"/>
    <property type="match status" value="1"/>
</dbReference>
<dbReference type="PANTHER" id="PTHR43431:SF7">
    <property type="entry name" value="OXIDOREDUCTASE, SHORT CHAIN DEHYDROGENASE_REDUCTASE FAMILY (AFU_ORTHOLOGUE AFUA_5G14000)"/>
    <property type="match status" value="1"/>
</dbReference>
<sequence>MPGTLAIFGAGPVLGLSLARRFGREGFRVALVARTERTLAPLAAALAADGVEAAGFRADVYDHDATASAVAAVKRAYGRIDVAVFSPGGGDMGEGVAATLDVDVANVRLLLDRFVVSAVSLVRQVLPDMVERREGAVLFTGGQSGIHPTPYLGNVGMAQAALRNYVHTLHESLAGTGVYAGVVNIGALIEGSVPHRAVTASGQPLAFDPEVIHPDVFADAFWDLYAGRDRAEALVGAFGR</sequence>
<comment type="caution">
    <text evidence="1">The sequence shown here is derived from an EMBL/GenBank/DDBJ whole genome shotgun (WGS) entry which is preliminary data.</text>
</comment>
<proteinExistence type="predicted"/>
<dbReference type="InterPro" id="IPR036291">
    <property type="entry name" value="NAD(P)-bd_dom_sf"/>
</dbReference>
<protein>
    <submittedName>
        <fullName evidence="1">Short-subunit dehydrogenase</fullName>
    </submittedName>
</protein>
<name>A0A7W7D5B8_9ACTN</name>
<accession>A0A7W7D5B8</accession>
<dbReference type="SUPFAM" id="SSF51735">
    <property type="entry name" value="NAD(P)-binding Rossmann-fold domains"/>
    <property type="match status" value="1"/>
</dbReference>
<keyword evidence="2" id="KW-1185">Reference proteome</keyword>
<evidence type="ECO:0000313" key="2">
    <source>
        <dbReference type="Proteomes" id="UP000542210"/>
    </source>
</evidence>
<gene>
    <name evidence="1" type="ORF">BJ982_002133</name>
</gene>
<evidence type="ECO:0000313" key="1">
    <source>
        <dbReference type="EMBL" id="MBB4700589.1"/>
    </source>
</evidence>